<sequence length="329" mass="37766">MPSEKIRAAMAVFEDIEKPTACGNNDVWKSECDEWKRSASVELKWAEDDNHMWSGKGDKSKYGPVSKMQAAVALFDGDYDDMYPPQYSPKDREFEDADWYRTQPAKMEAAKAAFNLTRMSYNSHLEQSESACLMRINRRQSPLLRLPGELRNMIYSKLIDGKIDVCSWGDWYGGYPRIQEISFPSAYKTLQQISGQIRNETATYMTHRNKLNVCYRDVSYLTGSIFWPQVEAFKNLHIRMYGGWSPAWDVFTSPVSDIADSLQSICEAGALESVNLMFWPEAREADRLKEIAKELSSLLSRMGNGREVIVKSKWTSNGWILGRGQQEHR</sequence>
<gene>
    <name evidence="1" type="ORF">E8E13_003661</name>
</gene>
<keyword evidence="2" id="KW-1185">Reference proteome</keyword>
<accession>A0A9P4TDH7</accession>
<reference evidence="1" key="1">
    <citation type="submission" date="2019-04" db="EMBL/GenBank/DDBJ databases">
        <title>Sequencing of skin fungus with MAO and IRED activity.</title>
        <authorList>
            <person name="Marsaioli A.J."/>
            <person name="Bonatto J.M.C."/>
            <person name="Reis Junior O."/>
        </authorList>
    </citation>
    <scope>NUCLEOTIDE SEQUENCE</scope>
    <source>
        <strain evidence="1">30M1</strain>
    </source>
</reference>
<evidence type="ECO:0000313" key="2">
    <source>
        <dbReference type="Proteomes" id="UP000801428"/>
    </source>
</evidence>
<protein>
    <submittedName>
        <fullName evidence="1">Uncharacterized protein</fullName>
    </submittedName>
</protein>
<name>A0A9P4TDH7_CURKU</name>
<dbReference type="OrthoDB" id="5413827at2759"/>
<proteinExistence type="predicted"/>
<comment type="caution">
    <text evidence="1">The sequence shown here is derived from an EMBL/GenBank/DDBJ whole genome shotgun (WGS) entry which is preliminary data.</text>
</comment>
<dbReference type="AlphaFoldDB" id="A0A9P4TDH7"/>
<organism evidence="1 2">
    <name type="scientific">Curvularia kusanoi</name>
    <name type="common">Cochliobolus kusanoi</name>
    <dbReference type="NCBI Taxonomy" id="90978"/>
    <lineage>
        <taxon>Eukaryota</taxon>
        <taxon>Fungi</taxon>
        <taxon>Dikarya</taxon>
        <taxon>Ascomycota</taxon>
        <taxon>Pezizomycotina</taxon>
        <taxon>Dothideomycetes</taxon>
        <taxon>Pleosporomycetidae</taxon>
        <taxon>Pleosporales</taxon>
        <taxon>Pleosporineae</taxon>
        <taxon>Pleosporaceae</taxon>
        <taxon>Curvularia</taxon>
    </lineage>
</organism>
<evidence type="ECO:0000313" key="1">
    <source>
        <dbReference type="EMBL" id="KAF3001827.1"/>
    </source>
</evidence>
<dbReference type="Proteomes" id="UP000801428">
    <property type="component" value="Unassembled WGS sequence"/>
</dbReference>
<dbReference type="EMBL" id="SWKU01000012">
    <property type="protein sequence ID" value="KAF3001827.1"/>
    <property type="molecule type" value="Genomic_DNA"/>
</dbReference>